<name>A0ABQ2L0I1_9BACL</name>
<evidence type="ECO:0000313" key="3">
    <source>
        <dbReference type="EMBL" id="GGN98584.1"/>
    </source>
</evidence>
<dbReference type="PROSITE" id="PS51192">
    <property type="entry name" value="HELICASE_ATP_BIND_1"/>
    <property type="match status" value="1"/>
</dbReference>
<keyword evidence="3" id="KW-0347">Helicase</keyword>
<dbReference type="InterPro" id="IPR025202">
    <property type="entry name" value="PLD-like_dom"/>
</dbReference>
<dbReference type="GO" id="GO:0004386">
    <property type="term" value="F:helicase activity"/>
    <property type="evidence" value="ECO:0007669"/>
    <property type="project" value="UniProtKB-KW"/>
</dbReference>
<dbReference type="InterPro" id="IPR014001">
    <property type="entry name" value="Helicase_ATP-bd"/>
</dbReference>
<dbReference type="InterPro" id="IPR006935">
    <property type="entry name" value="Helicase/UvrB_N"/>
</dbReference>
<dbReference type="Pfam" id="PF00271">
    <property type="entry name" value="Helicase_C"/>
    <property type="match status" value="1"/>
</dbReference>
<dbReference type="SUPFAM" id="SSF56024">
    <property type="entry name" value="Phospholipase D/nuclease"/>
    <property type="match status" value="1"/>
</dbReference>
<dbReference type="CDD" id="cd09204">
    <property type="entry name" value="PLDc_N_DEXD_b2"/>
    <property type="match status" value="1"/>
</dbReference>
<dbReference type="InterPro" id="IPR027417">
    <property type="entry name" value="P-loop_NTPase"/>
</dbReference>
<dbReference type="PANTHER" id="PTHR47962">
    <property type="entry name" value="ATP-DEPENDENT HELICASE LHR-RELATED-RELATED"/>
    <property type="match status" value="1"/>
</dbReference>
<dbReference type="InterPro" id="IPR021835">
    <property type="entry name" value="DUF3427"/>
</dbReference>
<dbReference type="InterPro" id="IPR058403">
    <property type="entry name" value="DUF8090"/>
</dbReference>
<dbReference type="InterPro" id="IPR052511">
    <property type="entry name" value="ATP-dep_Helicase"/>
</dbReference>
<dbReference type="EMBL" id="BMLN01000004">
    <property type="protein sequence ID" value="GGN98584.1"/>
    <property type="molecule type" value="Genomic_DNA"/>
</dbReference>
<dbReference type="InterPro" id="IPR001650">
    <property type="entry name" value="Helicase_C-like"/>
</dbReference>
<dbReference type="SMART" id="SM00490">
    <property type="entry name" value="HELICc"/>
    <property type="match status" value="1"/>
</dbReference>
<dbReference type="SUPFAM" id="SSF52540">
    <property type="entry name" value="P-loop containing nucleoside triphosphate hydrolases"/>
    <property type="match status" value="1"/>
</dbReference>
<comment type="caution">
    <text evidence="3">The sequence shown here is derived from an EMBL/GenBank/DDBJ whole genome shotgun (WGS) entry which is preliminary data.</text>
</comment>
<dbReference type="PROSITE" id="PS51194">
    <property type="entry name" value="HELICASE_CTER"/>
    <property type="match status" value="1"/>
</dbReference>
<feature type="domain" description="Helicase C-terminal" evidence="2">
    <location>
        <begin position="444"/>
        <end position="593"/>
    </location>
</feature>
<dbReference type="RefSeq" id="WP_018976055.1">
    <property type="nucleotide sequence ID" value="NZ_BMLN01000004.1"/>
</dbReference>
<dbReference type="Pfam" id="PF04851">
    <property type="entry name" value="ResIII"/>
    <property type="match status" value="1"/>
</dbReference>
<keyword evidence="3" id="KW-0547">Nucleotide-binding</keyword>
<keyword evidence="4" id="KW-1185">Reference proteome</keyword>
<feature type="domain" description="Helicase ATP-binding" evidence="1">
    <location>
        <begin position="240"/>
        <end position="392"/>
    </location>
</feature>
<keyword evidence="3" id="KW-0067">ATP-binding</keyword>
<organism evidence="3 4">
    <name type="scientific">Saccharibacillus kuerlensis</name>
    <dbReference type="NCBI Taxonomy" id="459527"/>
    <lineage>
        <taxon>Bacteria</taxon>
        <taxon>Bacillati</taxon>
        <taxon>Bacillota</taxon>
        <taxon>Bacilli</taxon>
        <taxon>Bacillales</taxon>
        <taxon>Paenibacillaceae</taxon>
        <taxon>Saccharibacillus</taxon>
    </lineage>
</organism>
<dbReference type="Proteomes" id="UP000606653">
    <property type="component" value="Unassembled WGS sequence"/>
</dbReference>
<dbReference type="CDD" id="cd18032">
    <property type="entry name" value="DEXHc_RE_I_III_res"/>
    <property type="match status" value="1"/>
</dbReference>
<sequence length="964" mass="110531">MDDSIRHLNDSLSWGFIDRHQESLDPYKPKLLVNNRDTGDYILTPLLEELRQCRSFTFSVAFITESGLAVLKSQLADLHAQGIVGRILTSHYLNFNHPKIFRELLKITNVEVRLTELSGFHAKGYLFEHSRHSTIIMGSANLTAAALKTNYEWNVKLTSFEHGGLLGQFHEEFDKAWQSAIPLTTEWIEAYQVLYEEVRKANKKMKAVVPLLPENANPYNAFVHIEPNRMQQQALQNLSALRSSGAARGLVISATGTGKTYLSAFDVKNAAPRRMLFVVHREQILKQALSDYRKIIGGPESDFGIYSGNRRDAQAKYLFATVQTIAKPEHLVQFAADDFDYILIDEVHKAGAASYLSVIQHFTPKFLLGMTATPERTDSFNIYELFHYNIAYEIRLQEALEEDMLCPFHYFGVTDYMRNGELLDDPSQLSLSEKELRVNYLMEKVEYYGYSGEKVRGLIFCSRMAEANELSHLLNARGYRTAALTGTDNAEERERHVRQLEQGELQYLLTVDIFNEGIDIPSVNQVIMLRQTKSSIVFIQQLGRGLRKHDSKEFVTVIDFIGNYKNNYMIPIALSGDRSQNKDNIRRHMKDTSYIKGVSSINFEEVARQQIFKSISGSNLTAFKLLREAYTDLKHRLNRVPLLFDYVENNSLDPLIFADEFPSYYHFLLKVKEPVPSLSQQEQQYLTMLSGEVLNGKRRHEILLLDMLLGQGTVPKQAYVERLREDGCRVGIDTLDSVMRVLSMEFFNEQTRKKYGTLPIVQLNDDQSYSFYPVMQEALQQQGYFKQLVSDLIQTAFLKNEQYDCKSTMTLYKKYSRKDASKLLNWDKDGSSTIFGYKIKNGTCPIFVTYKKHENVGASTKYQDEFINSEVLQWSTRSRRTLASEEVKLILDADREGIELHIFVKKDDAEGLEYYYLGQANYDGKSAVESTMSDENGNSIPVVHMNLVLEHAVESKLYGYLTRG</sequence>
<dbReference type="Gene3D" id="3.40.50.300">
    <property type="entry name" value="P-loop containing nucleotide triphosphate hydrolases"/>
    <property type="match status" value="2"/>
</dbReference>
<gene>
    <name evidence="3" type="ORF">GCM10010969_17840</name>
</gene>
<dbReference type="PANTHER" id="PTHR47962:SF4">
    <property type="entry name" value="HELICASE"/>
    <property type="match status" value="1"/>
</dbReference>
<keyword evidence="3" id="KW-0378">Hydrolase</keyword>
<accession>A0ABQ2L0I1</accession>
<protein>
    <submittedName>
        <fullName evidence="3">Helicase</fullName>
    </submittedName>
</protein>
<dbReference type="CDD" id="cd18799">
    <property type="entry name" value="SF2_C_EcoAI-like"/>
    <property type="match status" value="1"/>
</dbReference>
<evidence type="ECO:0000259" key="2">
    <source>
        <dbReference type="PROSITE" id="PS51194"/>
    </source>
</evidence>
<evidence type="ECO:0000259" key="1">
    <source>
        <dbReference type="PROSITE" id="PS51192"/>
    </source>
</evidence>
<proteinExistence type="predicted"/>
<evidence type="ECO:0000313" key="4">
    <source>
        <dbReference type="Proteomes" id="UP000606653"/>
    </source>
</evidence>
<reference evidence="4" key="1">
    <citation type="journal article" date="2019" name="Int. J. Syst. Evol. Microbiol.">
        <title>The Global Catalogue of Microorganisms (GCM) 10K type strain sequencing project: providing services to taxonomists for standard genome sequencing and annotation.</title>
        <authorList>
            <consortium name="The Broad Institute Genomics Platform"/>
            <consortium name="The Broad Institute Genome Sequencing Center for Infectious Disease"/>
            <person name="Wu L."/>
            <person name="Ma J."/>
        </authorList>
    </citation>
    <scope>NUCLEOTIDE SEQUENCE [LARGE SCALE GENOMIC DNA]</scope>
    <source>
        <strain evidence="4">CGMCC 1.6964</strain>
    </source>
</reference>
<dbReference type="Pfam" id="PF26350">
    <property type="entry name" value="DUF8090"/>
    <property type="match status" value="1"/>
</dbReference>
<dbReference type="Pfam" id="PF13091">
    <property type="entry name" value="PLDc_2"/>
    <property type="match status" value="1"/>
</dbReference>
<dbReference type="Gene3D" id="3.30.870.10">
    <property type="entry name" value="Endonuclease Chain A"/>
    <property type="match status" value="1"/>
</dbReference>
<dbReference type="Pfam" id="PF11907">
    <property type="entry name" value="DUF3427"/>
    <property type="match status" value="1"/>
</dbReference>
<dbReference type="SMART" id="SM00487">
    <property type="entry name" value="DEXDc"/>
    <property type="match status" value="1"/>
</dbReference>